<evidence type="ECO:0000313" key="6">
    <source>
        <dbReference type="Proteomes" id="UP001596047"/>
    </source>
</evidence>
<reference evidence="6" key="1">
    <citation type="journal article" date="2019" name="Int. J. Syst. Evol. Microbiol.">
        <title>The Global Catalogue of Microorganisms (GCM) 10K type strain sequencing project: providing services to taxonomists for standard genome sequencing and annotation.</title>
        <authorList>
            <consortium name="The Broad Institute Genomics Platform"/>
            <consortium name="The Broad Institute Genome Sequencing Center for Infectious Disease"/>
            <person name="Wu L."/>
            <person name="Ma J."/>
        </authorList>
    </citation>
    <scope>NUCLEOTIDE SEQUENCE [LARGE SCALE GENOMIC DNA]</scope>
    <source>
        <strain evidence="6">CGMCC 1.3240</strain>
    </source>
</reference>
<evidence type="ECO:0000313" key="5">
    <source>
        <dbReference type="EMBL" id="MFC5652916.1"/>
    </source>
</evidence>
<dbReference type="SUPFAM" id="SSF56281">
    <property type="entry name" value="Metallo-hydrolase/oxidoreductase"/>
    <property type="match status" value="1"/>
</dbReference>
<gene>
    <name evidence="5" type="ORF">ACFPYJ_28185</name>
</gene>
<dbReference type="PANTHER" id="PTHR15032:SF36">
    <property type="entry name" value="METALLO-BETA-LACTAMASE DOMAIN-CONTAINING PROTEIN"/>
    <property type="match status" value="1"/>
</dbReference>
<evidence type="ECO:0000256" key="3">
    <source>
        <dbReference type="ARBA" id="ARBA00048505"/>
    </source>
</evidence>
<dbReference type="EMBL" id="JBHSOW010000106">
    <property type="protein sequence ID" value="MFC5652916.1"/>
    <property type="molecule type" value="Genomic_DNA"/>
</dbReference>
<dbReference type="Gene3D" id="3.60.15.10">
    <property type="entry name" value="Ribonuclease Z/Hydroxyacylglutathione hydrolase-like"/>
    <property type="match status" value="1"/>
</dbReference>
<dbReference type="Pfam" id="PF12706">
    <property type="entry name" value="Lactamase_B_2"/>
    <property type="match status" value="2"/>
</dbReference>
<dbReference type="InterPro" id="IPR036866">
    <property type="entry name" value="RibonucZ/Hydroxyglut_hydro"/>
</dbReference>
<comment type="catalytic activity">
    <reaction evidence="3">
        <text>3',5'-cyclic UMP + H2O = UMP + H(+)</text>
        <dbReference type="Rhea" id="RHEA:70575"/>
        <dbReference type="ChEBI" id="CHEBI:15377"/>
        <dbReference type="ChEBI" id="CHEBI:15378"/>
        <dbReference type="ChEBI" id="CHEBI:57865"/>
        <dbReference type="ChEBI" id="CHEBI:184387"/>
    </reaction>
    <physiologicalReaction direction="left-to-right" evidence="3">
        <dbReference type="Rhea" id="RHEA:70576"/>
    </physiologicalReaction>
</comment>
<accession>A0ABW0W894</accession>
<comment type="function">
    <text evidence="2">Counteracts the endogenous Pycsar antiviral defense system. Phosphodiesterase that enables metal-dependent hydrolysis of host cyclic nucleotide Pycsar defense signals such as cCMP and cUMP.</text>
</comment>
<evidence type="ECO:0000259" key="4">
    <source>
        <dbReference type="Pfam" id="PF12706"/>
    </source>
</evidence>
<dbReference type="InterPro" id="IPR024884">
    <property type="entry name" value="NAPE-PLD"/>
</dbReference>
<evidence type="ECO:0000256" key="1">
    <source>
        <dbReference type="ARBA" id="ARBA00034221"/>
    </source>
</evidence>
<comment type="catalytic activity">
    <reaction evidence="1">
        <text>3',5'-cyclic CMP + H2O = CMP + H(+)</text>
        <dbReference type="Rhea" id="RHEA:72675"/>
        <dbReference type="ChEBI" id="CHEBI:15377"/>
        <dbReference type="ChEBI" id="CHEBI:15378"/>
        <dbReference type="ChEBI" id="CHEBI:58003"/>
        <dbReference type="ChEBI" id="CHEBI:60377"/>
    </reaction>
    <physiologicalReaction direction="left-to-right" evidence="1">
        <dbReference type="Rhea" id="RHEA:72676"/>
    </physiologicalReaction>
</comment>
<feature type="domain" description="Metallo-beta-lactamase" evidence="4">
    <location>
        <begin position="73"/>
        <end position="193"/>
    </location>
</feature>
<dbReference type="PANTHER" id="PTHR15032">
    <property type="entry name" value="N-ACYL-PHOSPHATIDYLETHANOLAMINE-HYDROLYZING PHOSPHOLIPASE D"/>
    <property type="match status" value="1"/>
</dbReference>
<keyword evidence="6" id="KW-1185">Reference proteome</keyword>
<dbReference type="Proteomes" id="UP001596047">
    <property type="component" value="Unassembled WGS sequence"/>
</dbReference>
<proteinExistence type="predicted"/>
<protein>
    <submittedName>
        <fullName evidence="5">MBL fold metallo-hydrolase</fullName>
    </submittedName>
</protein>
<evidence type="ECO:0000256" key="2">
    <source>
        <dbReference type="ARBA" id="ARBA00034301"/>
    </source>
</evidence>
<dbReference type="InterPro" id="IPR001279">
    <property type="entry name" value="Metallo-B-lactamas"/>
</dbReference>
<name>A0ABW0W894_9BACL</name>
<feature type="domain" description="Metallo-beta-lactamase" evidence="4">
    <location>
        <begin position="237"/>
        <end position="303"/>
    </location>
</feature>
<comment type="caution">
    <text evidence="5">The sequence shown here is derived from an EMBL/GenBank/DDBJ whole genome shotgun (WGS) entry which is preliminary data.</text>
</comment>
<dbReference type="PIRSF" id="PIRSF038896">
    <property type="entry name" value="NAPE-PLD"/>
    <property type="match status" value="1"/>
</dbReference>
<organism evidence="5 6">
    <name type="scientific">Paenibacillus solisilvae</name>
    <dbReference type="NCBI Taxonomy" id="2486751"/>
    <lineage>
        <taxon>Bacteria</taxon>
        <taxon>Bacillati</taxon>
        <taxon>Bacillota</taxon>
        <taxon>Bacilli</taxon>
        <taxon>Bacillales</taxon>
        <taxon>Paenibacillaceae</taxon>
        <taxon>Paenibacillus</taxon>
    </lineage>
</organism>
<sequence length="348" mass="39353">MRFENLDPAATIKSFKELRQWRRERAVKMKHKDYSFAVPAEQPDTAYLNGNTSQPSLTWIGHSTFLIQHSGLNIITDPVWAEQMGFQKRLVQPGLPIADVPPIDVVLISHSHYDHLHIGSLKQLSGGKTLIVPVGLADKMRSKGFSSVIELDWWDSATISGVKFTFVPSQHWTRRTLLDTNRSHWGGYVIEASDEYEAMRAAAQASVLESAETAETESESQALHHVEQKRPFVGLSPSIYFAGDSGYFDGFRQIGERFRIDIALMPIGAYEPEWFMGPQHVTPEQALQAFIDTDAAYFVPMHYGSFRLADDTPREALDRLESQRAHLELDSTRMVILPHGETWRMNGV</sequence>
<dbReference type="RefSeq" id="WP_379191573.1">
    <property type="nucleotide sequence ID" value="NZ_JBHSOW010000106.1"/>
</dbReference>